<evidence type="ECO:0000313" key="5">
    <source>
        <dbReference type="Proteomes" id="UP001146793"/>
    </source>
</evidence>
<evidence type="ECO:0000256" key="2">
    <source>
        <dbReference type="RuleBase" id="RU361268"/>
    </source>
</evidence>
<protein>
    <recommendedName>
        <fullName evidence="2">Casein kinase II subunit beta</fullName>
        <shortName evidence="2">CK II beta</shortName>
    </recommendedName>
</protein>
<dbReference type="PRINTS" id="PR00472">
    <property type="entry name" value="CASNKINASEII"/>
</dbReference>
<comment type="subunit">
    <text evidence="2">Tetramer of two alpha and two beta subunits.</text>
</comment>
<name>A0AAV8AHL7_9EUKA</name>
<sequence length="291" mass="33729">MSKSTKQKETQNIETLKKRIEQLSVGVQKEGQSTTSSIATSTGSSYSSYSSRSSFSSSSGIENKDDSSNSGSDPKFDENTESYSQYFCSLKGNEFFCHIDHSFLIDNFNFHGMPDCFKYYEKAVEIIRDQENQKEENFTEKQFEIIDKEAEFLYGIIHARFIVTQRGLEAMREKYLNKEFGVCPRTFCNSFPVLPIGISDTHSQSTIKIFCPQCKKVYFPPRGYYDIDSAFFGSTFPNLFINTFPELIKIIQKKDYKPKIFGFDIHPSFNWYYKIKTKQLEKNEKTVNENK</sequence>
<gene>
    <name evidence="4" type="ORF">M0812_04113</name>
</gene>
<dbReference type="SUPFAM" id="SSF57798">
    <property type="entry name" value="Casein kinase II beta subunit"/>
    <property type="match status" value="1"/>
</dbReference>
<dbReference type="Gene3D" id="1.10.1820.10">
    <property type="entry name" value="protein kinase ck2 holoenzyme, chain C, domain 1"/>
    <property type="match status" value="1"/>
</dbReference>
<dbReference type="Proteomes" id="UP001146793">
    <property type="component" value="Unassembled WGS sequence"/>
</dbReference>
<dbReference type="Gene3D" id="2.20.25.20">
    <property type="match status" value="1"/>
</dbReference>
<dbReference type="SMART" id="SM01085">
    <property type="entry name" value="CK_II_beta"/>
    <property type="match status" value="1"/>
</dbReference>
<dbReference type="Pfam" id="PF01214">
    <property type="entry name" value="CK_II_beta"/>
    <property type="match status" value="1"/>
</dbReference>
<keyword evidence="4" id="KW-0808">Transferase</keyword>
<keyword evidence="4" id="KW-0418">Kinase</keyword>
<reference evidence="4" key="1">
    <citation type="submission" date="2022-08" db="EMBL/GenBank/DDBJ databases">
        <title>Novel sulphate-reducing endosymbionts in the free-living metamonad Anaeramoeba.</title>
        <authorList>
            <person name="Jerlstrom-Hultqvist J."/>
            <person name="Cepicka I."/>
            <person name="Gallot-Lavallee L."/>
            <person name="Salas-Leiva D."/>
            <person name="Curtis B.A."/>
            <person name="Zahonova K."/>
            <person name="Pipaliya S."/>
            <person name="Dacks J."/>
            <person name="Roger A.J."/>
        </authorList>
    </citation>
    <scope>NUCLEOTIDE SEQUENCE</scope>
    <source>
        <strain evidence="4">Busselton2</strain>
    </source>
</reference>
<accession>A0AAV8AHL7</accession>
<organism evidence="4 5">
    <name type="scientific">Anaeramoeba flamelloides</name>
    <dbReference type="NCBI Taxonomy" id="1746091"/>
    <lineage>
        <taxon>Eukaryota</taxon>
        <taxon>Metamonada</taxon>
        <taxon>Anaeramoebidae</taxon>
        <taxon>Anaeramoeba</taxon>
    </lineage>
</organism>
<dbReference type="InterPro" id="IPR000704">
    <property type="entry name" value="Casein_kinase_II_reg-sub"/>
</dbReference>
<dbReference type="FunFam" id="2.20.25.20:FF:000001">
    <property type="entry name" value="Casein kinase II subunit beta"/>
    <property type="match status" value="1"/>
</dbReference>
<dbReference type="PANTHER" id="PTHR11740">
    <property type="entry name" value="CASEIN KINASE II SUBUNIT BETA"/>
    <property type="match status" value="1"/>
</dbReference>
<dbReference type="FunFam" id="1.10.1820.10:FF:000005">
    <property type="entry name" value="Casein kinase II subunit beta"/>
    <property type="match status" value="1"/>
</dbReference>
<dbReference type="GO" id="GO:0019887">
    <property type="term" value="F:protein kinase regulator activity"/>
    <property type="evidence" value="ECO:0007669"/>
    <property type="project" value="InterPro"/>
</dbReference>
<comment type="similarity">
    <text evidence="1 2">Belongs to the casein kinase 2 subunit beta family.</text>
</comment>
<dbReference type="GO" id="GO:0016301">
    <property type="term" value="F:kinase activity"/>
    <property type="evidence" value="ECO:0007669"/>
    <property type="project" value="UniProtKB-KW"/>
</dbReference>
<evidence type="ECO:0000256" key="1">
    <source>
        <dbReference type="ARBA" id="ARBA00006941"/>
    </source>
</evidence>
<comment type="caution">
    <text evidence="4">The sequence shown here is derived from an EMBL/GenBank/DDBJ whole genome shotgun (WGS) entry which is preliminary data.</text>
</comment>
<dbReference type="GO" id="GO:0005737">
    <property type="term" value="C:cytoplasm"/>
    <property type="evidence" value="ECO:0007669"/>
    <property type="project" value="TreeGrafter"/>
</dbReference>
<dbReference type="EMBL" id="JANTQA010000008">
    <property type="protein sequence ID" value="KAJ3452347.1"/>
    <property type="molecule type" value="Genomic_DNA"/>
</dbReference>
<dbReference type="AlphaFoldDB" id="A0AAV8AHL7"/>
<feature type="region of interest" description="Disordered" evidence="3">
    <location>
        <begin position="1"/>
        <end position="20"/>
    </location>
</feature>
<feature type="region of interest" description="Disordered" evidence="3">
    <location>
        <begin position="25"/>
        <end position="77"/>
    </location>
</feature>
<dbReference type="GO" id="GO:0005956">
    <property type="term" value="C:protein kinase CK2 complex"/>
    <property type="evidence" value="ECO:0007669"/>
    <property type="project" value="UniProtKB-UniRule"/>
</dbReference>
<proteinExistence type="inferred from homology"/>
<evidence type="ECO:0000256" key="3">
    <source>
        <dbReference type="SAM" id="MobiDB-lite"/>
    </source>
</evidence>
<evidence type="ECO:0000313" key="4">
    <source>
        <dbReference type="EMBL" id="KAJ3452347.1"/>
    </source>
</evidence>
<feature type="compositionally biased region" description="Low complexity" evidence="3">
    <location>
        <begin position="33"/>
        <end position="59"/>
    </location>
</feature>
<dbReference type="InterPro" id="IPR016149">
    <property type="entry name" value="Casein_kin_II_reg-sub_N"/>
</dbReference>
<dbReference type="PANTHER" id="PTHR11740:SF0">
    <property type="entry name" value="CASEIN KINASE II SUBUNIT BETA"/>
    <property type="match status" value="1"/>
</dbReference>
<dbReference type="InterPro" id="IPR035991">
    <property type="entry name" value="Casein_kinase_II_beta-like"/>
</dbReference>